<dbReference type="HAMAP" id="MF_00376">
    <property type="entry name" value="Dephospho_CoA_kinase"/>
    <property type="match status" value="1"/>
</dbReference>
<dbReference type="InterPro" id="IPR001977">
    <property type="entry name" value="Depp_CoAkinase"/>
</dbReference>
<dbReference type="InterPro" id="IPR027417">
    <property type="entry name" value="P-loop_NTPase"/>
</dbReference>
<dbReference type="Proteomes" id="UP001600894">
    <property type="component" value="Unassembled WGS sequence"/>
</dbReference>
<keyword evidence="3" id="KW-0808">Transferase</keyword>
<keyword evidence="1 3" id="KW-0547">Nucleotide-binding</keyword>
<keyword evidence="3 5" id="KW-0418">Kinase</keyword>
<comment type="caution">
    <text evidence="5">The sequence shown here is derived from an EMBL/GenBank/DDBJ whole genome shotgun (WGS) entry which is preliminary data.</text>
</comment>
<sequence>MEHKRPFLLGLIGGVGAGKSTVLSFLEKHYHFHVIQTDLTARRLLEPGEAAYEKVVSLLGPGVLGPDGSIDRTAMAGMIFKDPTKRQAVNAITHPLTWKAVMEEAYACKKCPVVIETALPSKEFRDKCDEMWYLYTSEENRTDRLMESRGYSEEKSRAIMESQAADQEFRDLADAVIDNNGSPEHTKYQVKALLKGREGIRYT</sequence>
<dbReference type="Pfam" id="PF01121">
    <property type="entry name" value="CoaE"/>
    <property type="match status" value="1"/>
</dbReference>
<dbReference type="GO" id="GO:0016301">
    <property type="term" value="F:kinase activity"/>
    <property type="evidence" value="ECO:0007669"/>
    <property type="project" value="UniProtKB-KW"/>
</dbReference>
<dbReference type="NCBIfam" id="TIGR00152">
    <property type="entry name" value="dephospho-CoA kinase"/>
    <property type="match status" value="1"/>
</dbReference>
<dbReference type="Gene3D" id="3.40.50.300">
    <property type="entry name" value="P-loop containing nucleotide triphosphate hydrolases"/>
    <property type="match status" value="1"/>
</dbReference>
<keyword evidence="3" id="KW-0963">Cytoplasm</keyword>
<dbReference type="RefSeq" id="WP_390469769.1">
    <property type="nucleotide sequence ID" value="NZ_BAABXL010000001.1"/>
</dbReference>
<dbReference type="PROSITE" id="PS51219">
    <property type="entry name" value="DPCK"/>
    <property type="match status" value="1"/>
</dbReference>
<dbReference type="PANTHER" id="PTHR10695:SF46">
    <property type="entry name" value="BIFUNCTIONAL COENZYME A SYNTHASE-RELATED"/>
    <property type="match status" value="1"/>
</dbReference>
<comment type="subcellular location">
    <subcellularLocation>
        <location evidence="3">Cytoplasm</location>
    </subcellularLocation>
</comment>
<keyword evidence="2 3" id="KW-0067">ATP-binding</keyword>
<dbReference type="EMBL" id="BAABXL010000001">
    <property type="protein sequence ID" value="GAA6268791.1"/>
    <property type="molecule type" value="Genomic_DNA"/>
</dbReference>
<proteinExistence type="inferred from homology"/>
<accession>A0ABQ0AXN9</accession>
<comment type="catalytic activity">
    <reaction evidence="3">
        <text>3'-dephospho-CoA + ATP = ADP + CoA + H(+)</text>
        <dbReference type="Rhea" id="RHEA:18245"/>
        <dbReference type="ChEBI" id="CHEBI:15378"/>
        <dbReference type="ChEBI" id="CHEBI:30616"/>
        <dbReference type="ChEBI" id="CHEBI:57287"/>
        <dbReference type="ChEBI" id="CHEBI:57328"/>
        <dbReference type="ChEBI" id="CHEBI:456216"/>
        <dbReference type="EC" id="2.7.1.24"/>
    </reaction>
</comment>
<keyword evidence="6" id="KW-1185">Reference proteome</keyword>
<keyword evidence="3" id="KW-0173">Coenzyme A biosynthesis</keyword>
<evidence type="ECO:0000256" key="3">
    <source>
        <dbReference type="HAMAP-Rule" id="MF_00376"/>
    </source>
</evidence>
<organism evidence="5 6">
    <name type="scientific">Enterocloster alcoholdehydrogenati</name>
    <dbReference type="NCBI Taxonomy" id="2547410"/>
    <lineage>
        <taxon>Bacteria</taxon>
        <taxon>Bacillati</taxon>
        <taxon>Bacillota</taxon>
        <taxon>Clostridia</taxon>
        <taxon>Lachnospirales</taxon>
        <taxon>Lachnospiraceae</taxon>
        <taxon>Enterocloster</taxon>
    </lineage>
</organism>
<evidence type="ECO:0000313" key="5">
    <source>
        <dbReference type="EMBL" id="GAA6268791.1"/>
    </source>
</evidence>
<evidence type="ECO:0000256" key="4">
    <source>
        <dbReference type="NCBIfam" id="TIGR00152"/>
    </source>
</evidence>
<evidence type="ECO:0000256" key="2">
    <source>
        <dbReference type="ARBA" id="ARBA00022840"/>
    </source>
</evidence>
<feature type="binding site" evidence="3">
    <location>
        <begin position="16"/>
        <end position="21"/>
    </location>
    <ligand>
        <name>ATP</name>
        <dbReference type="ChEBI" id="CHEBI:30616"/>
    </ligand>
</feature>
<dbReference type="SUPFAM" id="SSF52540">
    <property type="entry name" value="P-loop containing nucleoside triphosphate hydrolases"/>
    <property type="match status" value="1"/>
</dbReference>
<comment type="function">
    <text evidence="3">Catalyzes the phosphorylation of the 3'-hydroxyl group of dephosphocoenzyme A to form coenzyme A.</text>
</comment>
<evidence type="ECO:0000256" key="1">
    <source>
        <dbReference type="ARBA" id="ARBA00022741"/>
    </source>
</evidence>
<name>A0ABQ0AXN9_9FIRM</name>
<gene>
    <name evidence="3 5" type="primary">coaE</name>
    <name evidence="5" type="ORF">F130042H8_18510</name>
</gene>
<protein>
    <recommendedName>
        <fullName evidence="3 4">Dephospho-CoA kinase</fullName>
        <ecNumber evidence="3 4">2.7.1.24</ecNumber>
    </recommendedName>
    <alternativeName>
        <fullName evidence="3">Dephosphocoenzyme A kinase</fullName>
    </alternativeName>
</protein>
<dbReference type="CDD" id="cd02022">
    <property type="entry name" value="DPCK"/>
    <property type="match status" value="1"/>
</dbReference>
<comment type="similarity">
    <text evidence="3">Belongs to the CoaE family.</text>
</comment>
<dbReference type="PANTHER" id="PTHR10695">
    <property type="entry name" value="DEPHOSPHO-COA KINASE-RELATED"/>
    <property type="match status" value="1"/>
</dbReference>
<comment type="pathway">
    <text evidence="3">Cofactor biosynthesis; coenzyme A biosynthesis; CoA from (R)-pantothenate: step 5/5.</text>
</comment>
<evidence type="ECO:0000313" key="6">
    <source>
        <dbReference type="Proteomes" id="UP001600894"/>
    </source>
</evidence>
<reference evidence="5 6" key="1">
    <citation type="submission" date="2024-04" db="EMBL/GenBank/DDBJ databases">
        <title>Defined microbial consortia suppress multidrug-resistant proinflammatory Enterobacteriaceae via ecological control.</title>
        <authorList>
            <person name="Furuichi M."/>
            <person name="Kawaguchi T."/>
            <person name="Pust M."/>
            <person name="Yasuma K."/>
            <person name="Plichta D."/>
            <person name="Hasegawa N."/>
            <person name="Ohya T."/>
            <person name="Bhattarai S."/>
            <person name="Sasajima S."/>
            <person name="Aoto Y."/>
            <person name="Tuganbaev T."/>
            <person name="Yaginuma M."/>
            <person name="Ueda M."/>
            <person name="Okahashi N."/>
            <person name="Amafuji K."/>
            <person name="Kiridooshi Y."/>
            <person name="Sugita K."/>
            <person name="Strazar M."/>
            <person name="Skelly A."/>
            <person name="Suda W."/>
            <person name="Hattori M."/>
            <person name="Nakamoto N."/>
            <person name="Caballero S."/>
            <person name="Norman J."/>
            <person name="Olle B."/>
            <person name="Tanoue T."/>
            <person name="Arita M."/>
            <person name="Bucci V."/>
            <person name="Atarashi K."/>
            <person name="Xavier R."/>
            <person name="Honda K."/>
        </authorList>
    </citation>
    <scope>NUCLEOTIDE SEQUENCE [LARGE SCALE GENOMIC DNA]</scope>
    <source>
        <strain evidence="6">f13</strain>
    </source>
</reference>
<dbReference type="EC" id="2.7.1.24" evidence="3 4"/>